<comment type="caution">
    <text evidence="2">The sequence shown here is derived from an EMBL/GenBank/DDBJ whole genome shotgun (WGS) entry which is preliminary data.</text>
</comment>
<name>A0ABU3EX18_9ENTE</name>
<dbReference type="Proteomes" id="UP001252875">
    <property type="component" value="Unassembled WGS sequence"/>
</dbReference>
<dbReference type="EMBL" id="JARPYI010000002">
    <property type="protein sequence ID" value="MDT2599427.1"/>
    <property type="molecule type" value="Genomic_DNA"/>
</dbReference>
<protein>
    <submittedName>
        <fullName evidence="2">Uncharacterized protein</fullName>
    </submittedName>
</protein>
<sequence>MTKKVPLPLPDYPLNKHLADINLLENIWTSILIIGFCILLGWFVKLALEPKKEEKRGKNDKIYRRVKK</sequence>
<keyword evidence="1" id="KW-1133">Transmembrane helix</keyword>
<accession>A0ABU3EX18</accession>
<keyword evidence="1" id="KW-0472">Membrane</keyword>
<organism evidence="2 3">
    <name type="scientific">Enterococcus hulanensis</name>
    <dbReference type="NCBI Taxonomy" id="2559929"/>
    <lineage>
        <taxon>Bacteria</taxon>
        <taxon>Bacillati</taxon>
        <taxon>Bacillota</taxon>
        <taxon>Bacilli</taxon>
        <taxon>Lactobacillales</taxon>
        <taxon>Enterococcaceae</taxon>
        <taxon>Enterococcus</taxon>
    </lineage>
</organism>
<evidence type="ECO:0000256" key="1">
    <source>
        <dbReference type="SAM" id="Phobius"/>
    </source>
</evidence>
<keyword evidence="1" id="KW-0812">Transmembrane</keyword>
<proteinExistence type="predicted"/>
<evidence type="ECO:0000313" key="3">
    <source>
        <dbReference type="Proteomes" id="UP001252875"/>
    </source>
</evidence>
<gene>
    <name evidence="2" type="ORF">P7D85_06545</name>
</gene>
<keyword evidence="3" id="KW-1185">Reference proteome</keyword>
<evidence type="ECO:0000313" key="2">
    <source>
        <dbReference type="EMBL" id="MDT2599427.1"/>
    </source>
</evidence>
<reference evidence="2 3" key="1">
    <citation type="submission" date="2023-03" db="EMBL/GenBank/DDBJ databases">
        <authorList>
            <person name="Shen W."/>
            <person name="Cai J."/>
        </authorList>
    </citation>
    <scope>NUCLEOTIDE SEQUENCE [LARGE SCALE GENOMIC DNA]</scope>
    <source>
        <strain evidence="2 3">D6-4</strain>
    </source>
</reference>
<dbReference type="RefSeq" id="WP_311822078.1">
    <property type="nucleotide sequence ID" value="NZ_JARPYF010000012.1"/>
</dbReference>
<feature type="transmembrane region" description="Helical" evidence="1">
    <location>
        <begin position="27"/>
        <end position="48"/>
    </location>
</feature>